<dbReference type="AlphaFoldDB" id="A0A917FEB0"/>
<evidence type="ECO:0000313" key="1">
    <source>
        <dbReference type="EMBL" id="GGF73196.1"/>
    </source>
</evidence>
<reference evidence="1" key="1">
    <citation type="journal article" date="2014" name="Int. J. Syst. Evol. Microbiol.">
        <title>Complete genome sequence of Corynebacterium casei LMG S-19264T (=DSM 44701T), isolated from a smear-ripened cheese.</title>
        <authorList>
            <consortium name="US DOE Joint Genome Institute (JGI-PGF)"/>
            <person name="Walter F."/>
            <person name="Albersmeier A."/>
            <person name="Kalinowski J."/>
            <person name="Ruckert C."/>
        </authorList>
    </citation>
    <scope>NUCLEOTIDE SEQUENCE</scope>
    <source>
        <strain evidence="1">CGMCC 1.15254</strain>
    </source>
</reference>
<name>A0A917FEB0_9PROT</name>
<sequence>MSDVRMYIPPNKDYQADFAQRLVNAVGFENAIRECYENQWLGTLIHVRYLQQRYGQQGR</sequence>
<dbReference type="Proteomes" id="UP000632498">
    <property type="component" value="Unassembled WGS sequence"/>
</dbReference>
<dbReference type="RefSeq" id="WP_188666552.1">
    <property type="nucleotide sequence ID" value="NZ_BMHV01000027.1"/>
</dbReference>
<comment type="caution">
    <text evidence="1">The sequence shown here is derived from an EMBL/GenBank/DDBJ whole genome shotgun (WGS) entry which is preliminary data.</text>
</comment>
<protein>
    <submittedName>
        <fullName evidence="1">Uncharacterized protein</fullName>
    </submittedName>
</protein>
<proteinExistence type="predicted"/>
<reference evidence="1" key="2">
    <citation type="submission" date="2020-09" db="EMBL/GenBank/DDBJ databases">
        <authorList>
            <person name="Sun Q."/>
            <person name="Zhou Y."/>
        </authorList>
    </citation>
    <scope>NUCLEOTIDE SEQUENCE</scope>
    <source>
        <strain evidence="1">CGMCC 1.15254</strain>
    </source>
</reference>
<dbReference type="EMBL" id="BMHV01000027">
    <property type="protein sequence ID" value="GGF73196.1"/>
    <property type="molecule type" value="Genomic_DNA"/>
</dbReference>
<keyword evidence="2" id="KW-1185">Reference proteome</keyword>
<accession>A0A917FEB0</accession>
<evidence type="ECO:0000313" key="2">
    <source>
        <dbReference type="Proteomes" id="UP000632498"/>
    </source>
</evidence>
<organism evidence="1 2">
    <name type="scientific">Terasakiella brassicae</name>
    <dbReference type="NCBI Taxonomy" id="1634917"/>
    <lineage>
        <taxon>Bacteria</taxon>
        <taxon>Pseudomonadati</taxon>
        <taxon>Pseudomonadota</taxon>
        <taxon>Alphaproteobacteria</taxon>
        <taxon>Rhodospirillales</taxon>
        <taxon>Terasakiellaceae</taxon>
        <taxon>Terasakiella</taxon>
    </lineage>
</organism>
<gene>
    <name evidence="1" type="ORF">GCM10011332_29040</name>
</gene>